<dbReference type="InterPro" id="IPR000719">
    <property type="entry name" value="Prot_kinase_dom"/>
</dbReference>
<keyword evidence="4" id="KW-0547">Nucleotide-binding</keyword>
<dbReference type="InterPro" id="IPR011009">
    <property type="entry name" value="Kinase-like_dom_sf"/>
</dbReference>
<dbReference type="PROSITE" id="PS50011">
    <property type="entry name" value="PROTEIN_KINASE_DOM"/>
    <property type="match status" value="1"/>
</dbReference>
<reference evidence="10 11" key="1">
    <citation type="submission" date="2014-06" db="EMBL/GenBank/DDBJ databases">
        <authorList>
            <person name="Swart Estienne"/>
        </authorList>
    </citation>
    <scope>NUCLEOTIDE SEQUENCE [LARGE SCALE GENOMIC DNA]</scope>
    <source>
        <strain evidence="10 11">130c</strain>
    </source>
</reference>
<dbReference type="AlphaFoldDB" id="A0A077ZTW6"/>
<dbReference type="SUPFAM" id="SSF56112">
    <property type="entry name" value="Protein kinase-like (PK-like)"/>
    <property type="match status" value="1"/>
</dbReference>
<dbReference type="PANTHER" id="PTHR44899">
    <property type="entry name" value="CAMK FAMILY PROTEIN KINASE"/>
    <property type="match status" value="1"/>
</dbReference>
<evidence type="ECO:0000259" key="9">
    <source>
        <dbReference type="PROSITE" id="PS50011"/>
    </source>
</evidence>
<protein>
    <recommendedName>
        <fullName evidence="1">non-specific serine/threonine protein kinase</fullName>
        <ecNumber evidence="1">2.7.11.1</ecNumber>
    </recommendedName>
</protein>
<gene>
    <name evidence="10" type="primary">Contig18900.g20050</name>
    <name evidence="10" type="ORF">STYLEM_2283</name>
</gene>
<organism evidence="10 11">
    <name type="scientific">Stylonychia lemnae</name>
    <name type="common">Ciliate</name>
    <dbReference type="NCBI Taxonomy" id="5949"/>
    <lineage>
        <taxon>Eukaryota</taxon>
        <taxon>Sar</taxon>
        <taxon>Alveolata</taxon>
        <taxon>Ciliophora</taxon>
        <taxon>Intramacronucleata</taxon>
        <taxon>Spirotrichea</taxon>
        <taxon>Stichotrichia</taxon>
        <taxon>Sporadotrichida</taxon>
        <taxon>Oxytrichidae</taxon>
        <taxon>Stylonychinae</taxon>
        <taxon>Stylonychia</taxon>
    </lineage>
</organism>
<keyword evidence="5 10" id="KW-0418">Kinase</keyword>
<evidence type="ECO:0000256" key="4">
    <source>
        <dbReference type="ARBA" id="ARBA00022741"/>
    </source>
</evidence>
<feature type="domain" description="Protein kinase" evidence="9">
    <location>
        <begin position="17"/>
        <end position="239"/>
    </location>
</feature>
<name>A0A077ZTW6_STYLE</name>
<dbReference type="GO" id="GO:0005524">
    <property type="term" value="F:ATP binding"/>
    <property type="evidence" value="ECO:0007669"/>
    <property type="project" value="UniProtKB-KW"/>
</dbReference>
<evidence type="ECO:0000256" key="7">
    <source>
        <dbReference type="ARBA" id="ARBA00047899"/>
    </source>
</evidence>
<evidence type="ECO:0000256" key="2">
    <source>
        <dbReference type="ARBA" id="ARBA00022527"/>
    </source>
</evidence>
<keyword evidence="11" id="KW-1185">Reference proteome</keyword>
<keyword evidence="2" id="KW-0723">Serine/threonine-protein kinase</keyword>
<keyword evidence="6" id="KW-0067">ATP-binding</keyword>
<evidence type="ECO:0000256" key="1">
    <source>
        <dbReference type="ARBA" id="ARBA00012513"/>
    </source>
</evidence>
<evidence type="ECO:0000256" key="8">
    <source>
        <dbReference type="ARBA" id="ARBA00048679"/>
    </source>
</evidence>
<comment type="catalytic activity">
    <reaction evidence="7">
        <text>L-threonyl-[protein] + ATP = O-phospho-L-threonyl-[protein] + ADP + H(+)</text>
        <dbReference type="Rhea" id="RHEA:46608"/>
        <dbReference type="Rhea" id="RHEA-COMP:11060"/>
        <dbReference type="Rhea" id="RHEA-COMP:11605"/>
        <dbReference type="ChEBI" id="CHEBI:15378"/>
        <dbReference type="ChEBI" id="CHEBI:30013"/>
        <dbReference type="ChEBI" id="CHEBI:30616"/>
        <dbReference type="ChEBI" id="CHEBI:61977"/>
        <dbReference type="ChEBI" id="CHEBI:456216"/>
        <dbReference type="EC" id="2.7.11.1"/>
    </reaction>
</comment>
<dbReference type="InParanoid" id="A0A077ZTW6"/>
<dbReference type="Proteomes" id="UP000039865">
    <property type="component" value="Unassembled WGS sequence"/>
</dbReference>
<keyword evidence="3" id="KW-0808">Transferase</keyword>
<evidence type="ECO:0000256" key="6">
    <source>
        <dbReference type="ARBA" id="ARBA00022840"/>
    </source>
</evidence>
<dbReference type="Pfam" id="PF00069">
    <property type="entry name" value="Pkinase"/>
    <property type="match status" value="2"/>
</dbReference>
<dbReference type="Gene3D" id="1.10.510.10">
    <property type="entry name" value="Transferase(Phosphotransferase) domain 1"/>
    <property type="match status" value="1"/>
</dbReference>
<sequence>MESLRDSLYEIPDDHDYIRLAEIGSGAFAIVDKVKRQKDGKIFAMKTIKDKVQEKDYDEVKTLQGLDDPFIIKFEEAFTNNYQRLFIVTEFAEKGTLQKYIEEQGELKQPQIISIFTQICLENILIMDNDLIKIADFGFSLTLMNSLVFARSKVGTPSYMAPEIIDQKPYNNKVDIYSLGLILYYMYTRQIVRLSDAINQNIPFPKNIPKHFQAMIRSMLKFDPNQRPSIEQILEYEVLQFQINTIEFQVIRTDQETMVLGNMENKLRKQDIQVRNHELKLQRNILYTILVTKQNIYLGGVSKQLQIYNHNFMLEKQINIQGSIKTAIEMDNQVVFGVDKLIMFYNKDNHQTHYTELNDVIYKFLKLNQNDLMVAMNKGHLQIVNVFTRKSIFHHKTDSSWICDVIQASRQDEYGLGLHYSKSGNYGLQFLKIQCTEGSNYSLFEGGSSLYNWYNGISSDQYFKDESVECICEPVQDQVVACLRDNPSIQIVDRKKKQVIPCFEINVFPYILVKTTEGLCILNFKTGASYQILNQYFDYYSQYSVSCWNDLCDLKIMSLDYDLLEQVNNIKSIKIENVCNAFFGMPDNHLKFEKQLSLSPLDTYMETKKVQINIMNLGGKGKVNVIFKLEDTYFIQSNKILLQQLDRNFHKINQIELKHHSTIRAVLIQKDEIYLAQQNFFIIIKIEKNRTLSIQTEIQVQFLINHMSFFGQKYVMIVQKQGYLDMIDLKEKTSIYKNWLLSSDINYIINSKTNPNEMCLALNDIDDQNGGLRFISFDIESSGILPVFDTKIHYYEKNVLCCYELRNDVFIVGIKDNEYIQVYNRQSRIALLSIKNPCFENTYLKFIDIGRSANEYQGRKFAFVIFQELLQKFHFD</sequence>
<dbReference type="GO" id="GO:0004674">
    <property type="term" value="F:protein serine/threonine kinase activity"/>
    <property type="evidence" value="ECO:0007669"/>
    <property type="project" value="UniProtKB-KW"/>
</dbReference>
<comment type="catalytic activity">
    <reaction evidence="8">
        <text>L-seryl-[protein] + ATP = O-phospho-L-seryl-[protein] + ADP + H(+)</text>
        <dbReference type="Rhea" id="RHEA:17989"/>
        <dbReference type="Rhea" id="RHEA-COMP:9863"/>
        <dbReference type="Rhea" id="RHEA-COMP:11604"/>
        <dbReference type="ChEBI" id="CHEBI:15378"/>
        <dbReference type="ChEBI" id="CHEBI:29999"/>
        <dbReference type="ChEBI" id="CHEBI:30616"/>
        <dbReference type="ChEBI" id="CHEBI:83421"/>
        <dbReference type="ChEBI" id="CHEBI:456216"/>
        <dbReference type="EC" id="2.7.11.1"/>
    </reaction>
</comment>
<proteinExistence type="predicted"/>
<evidence type="ECO:0000313" key="10">
    <source>
        <dbReference type="EMBL" id="CDW73307.1"/>
    </source>
</evidence>
<evidence type="ECO:0000256" key="5">
    <source>
        <dbReference type="ARBA" id="ARBA00022777"/>
    </source>
</evidence>
<dbReference type="EMBL" id="CCKQ01002220">
    <property type="protein sequence ID" value="CDW73307.1"/>
    <property type="molecule type" value="Genomic_DNA"/>
</dbReference>
<dbReference type="InterPro" id="IPR051131">
    <property type="entry name" value="NEK_Ser/Thr_kinase_NIMA"/>
</dbReference>
<evidence type="ECO:0000313" key="11">
    <source>
        <dbReference type="Proteomes" id="UP000039865"/>
    </source>
</evidence>
<dbReference type="EC" id="2.7.11.1" evidence="1"/>
<evidence type="ECO:0000256" key="3">
    <source>
        <dbReference type="ARBA" id="ARBA00022679"/>
    </source>
</evidence>
<accession>A0A077ZTW6</accession>